<accession>A0ABV9Q0Q9</accession>
<sequence length="86" mass="9740">MKNVLNLNSLKIDNKLRKMYPGLSRGVHKKIPNPAYDTRYNQDLFPNSIIIEVGGPENTLKETFYTADMLANVIAEVAKDEEKSSK</sequence>
<evidence type="ECO:0000313" key="1">
    <source>
        <dbReference type="EMBL" id="MFC4767399.1"/>
    </source>
</evidence>
<evidence type="ECO:0000313" key="2">
    <source>
        <dbReference type="Proteomes" id="UP001596002"/>
    </source>
</evidence>
<gene>
    <name evidence="1" type="ORF">ACFO8Q_08485</name>
</gene>
<dbReference type="RefSeq" id="WP_380025327.1">
    <property type="nucleotide sequence ID" value="NZ_JBHSHC010000056.1"/>
</dbReference>
<organism evidence="1 2">
    <name type="scientific">Effusibacillus consociatus</name>
    <dbReference type="NCBI Taxonomy" id="1117041"/>
    <lineage>
        <taxon>Bacteria</taxon>
        <taxon>Bacillati</taxon>
        <taxon>Bacillota</taxon>
        <taxon>Bacilli</taxon>
        <taxon>Bacillales</taxon>
        <taxon>Alicyclobacillaceae</taxon>
        <taxon>Effusibacillus</taxon>
    </lineage>
</organism>
<keyword evidence="2" id="KW-1185">Reference proteome</keyword>
<dbReference type="EMBL" id="JBHSHC010000056">
    <property type="protein sequence ID" value="MFC4767399.1"/>
    <property type="molecule type" value="Genomic_DNA"/>
</dbReference>
<dbReference type="InterPro" id="IPR010897">
    <property type="entry name" value="Spore_II_P"/>
</dbReference>
<protein>
    <submittedName>
        <fullName evidence="1">Stage II sporulation protein P</fullName>
    </submittedName>
</protein>
<dbReference type="Pfam" id="PF07454">
    <property type="entry name" value="SpoIIP"/>
    <property type="match status" value="1"/>
</dbReference>
<comment type="caution">
    <text evidence="1">The sequence shown here is derived from an EMBL/GenBank/DDBJ whole genome shotgun (WGS) entry which is preliminary data.</text>
</comment>
<reference evidence="2" key="1">
    <citation type="journal article" date="2019" name="Int. J. Syst. Evol. Microbiol.">
        <title>The Global Catalogue of Microorganisms (GCM) 10K type strain sequencing project: providing services to taxonomists for standard genome sequencing and annotation.</title>
        <authorList>
            <consortium name="The Broad Institute Genomics Platform"/>
            <consortium name="The Broad Institute Genome Sequencing Center for Infectious Disease"/>
            <person name="Wu L."/>
            <person name="Ma J."/>
        </authorList>
    </citation>
    <scope>NUCLEOTIDE SEQUENCE [LARGE SCALE GENOMIC DNA]</scope>
    <source>
        <strain evidence="2">WYCCWR 12678</strain>
    </source>
</reference>
<proteinExistence type="predicted"/>
<name>A0ABV9Q0Q9_9BACL</name>
<dbReference type="Proteomes" id="UP001596002">
    <property type="component" value="Unassembled WGS sequence"/>
</dbReference>